<keyword evidence="1" id="KW-0812">Transmembrane</keyword>
<evidence type="ECO:0000256" key="1">
    <source>
        <dbReference type="SAM" id="Phobius"/>
    </source>
</evidence>
<dbReference type="Proteomes" id="UP000613512">
    <property type="component" value="Unassembled WGS sequence"/>
</dbReference>
<reference evidence="2" key="2">
    <citation type="submission" date="2020-09" db="EMBL/GenBank/DDBJ databases">
        <authorList>
            <person name="Sun Q."/>
            <person name="Zhou Y."/>
        </authorList>
    </citation>
    <scope>NUCLEOTIDE SEQUENCE</scope>
    <source>
        <strain evidence="2">CGMCC 1.12408</strain>
    </source>
</reference>
<evidence type="ECO:0000313" key="2">
    <source>
        <dbReference type="EMBL" id="GGA72432.1"/>
    </source>
</evidence>
<dbReference type="RefSeq" id="WP_188384080.1">
    <property type="nucleotide sequence ID" value="NZ_BMEY01000006.1"/>
</dbReference>
<gene>
    <name evidence="2" type="ORF">GCM10008025_15280</name>
</gene>
<keyword evidence="1" id="KW-1133">Transmembrane helix</keyword>
<organism evidence="2 3">
    <name type="scientific">Ornithinibacillus halotolerans</name>
    <dbReference type="NCBI Taxonomy" id="1274357"/>
    <lineage>
        <taxon>Bacteria</taxon>
        <taxon>Bacillati</taxon>
        <taxon>Bacillota</taxon>
        <taxon>Bacilli</taxon>
        <taxon>Bacillales</taxon>
        <taxon>Bacillaceae</taxon>
        <taxon>Ornithinibacillus</taxon>
    </lineage>
</organism>
<reference evidence="2" key="1">
    <citation type="journal article" date="2014" name="Int. J. Syst. Evol. Microbiol.">
        <title>Complete genome sequence of Corynebacterium casei LMG S-19264T (=DSM 44701T), isolated from a smear-ripened cheese.</title>
        <authorList>
            <consortium name="US DOE Joint Genome Institute (JGI-PGF)"/>
            <person name="Walter F."/>
            <person name="Albersmeier A."/>
            <person name="Kalinowski J."/>
            <person name="Ruckert C."/>
        </authorList>
    </citation>
    <scope>NUCLEOTIDE SEQUENCE</scope>
    <source>
        <strain evidence="2">CGMCC 1.12408</strain>
    </source>
</reference>
<keyword evidence="3" id="KW-1185">Reference proteome</keyword>
<dbReference type="EMBL" id="BMEY01000006">
    <property type="protein sequence ID" value="GGA72432.1"/>
    <property type="molecule type" value="Genomic_DNA"/>
</dbReference>
<keyword evidence="1" id="KW-0472">Membrane</keyword>
<dbReference type="AlphaFoldDB" id="A0A916W6Z7"/>
<sequence>MSKNEKTYLDNKLEKLNENIDITEEFKRVTRYKFMEKMTELDSKKTKKSWFLKVGLPTIATLLFLSVASVLLLSNYDNPNLDTSVESASLPEEFELDFEPLEYEQYEKPSGIRYEDSEYETMINDIDGEPVYLERYLQYENNKYIGIRGVIRYQEKAVDLGIITTSKEKSSESIMMFKSTFSEGNIIQFIGVVGTRKDGYQFLFYNKGNDTFFGFHHMGEADHFDWDQDGLDEIYITTSGGEKNVEVVRWNNGQLEKASINESISIDNPLETNISSQFILDNIVVVEVEINDEKEQQMYGFDVGDKTFKAYKKINDRPAYAQIRWNNTTYKISGEMVNSRWIGEEIGEINRYVSESELERDGDAAIIKRDFASLIHKKIYELEKYDSSLVIAIEVDEYYYFAFATDE</sequence>
<proteinExistence type="predicted"/>
<accession>A0A916W6Z7</accession>
<name>A0A916W6Z7_9BACI</name>
<protein>
    <submittedName>
        <fullName evidence="2">Uncharacterized protein</fullName>
    </submittedName>
</protein>
<feature type="transmembrane region" description="Helical" evidence="1">
    <location>
        <begin position="50"/>
        <end position="73"/>
    </location>
</feature>
<evidence type="ECO:0000313" key="3">
    <source>
        <dbReference type="Proteomes" id="UP000613512"/>
    </source>
</evidence>
<comment type="caution">
    <text evidence="2">The sequence shown here is derived from an EMBL/GenBank/DDBJ whole genome shotgun (WGS) entry which is preliminary data.</text>
</comment>